<feature type="region of interest" description="Disordered" evidence="1">
    <location>
        <begin position="97"/>
        <end position="137"/>
    </location>
</feature>
<feature type="transmembrane region" description="Helical" evidence="2">
    <location>
        <begin position="23"/>
        <end position="49"/>
    </location>
</feature>
<feature type="region of interest" description="Disordered" evidence="1">
    <location>
        <begin position="59"/>
        <end position="81"/>
    </location>
</feature>
<keyword evidence="2" id="KW-0812">Transmembrane</keyword>
<proteinExistence type="predicted"/>
<organism evidence="3 4">
    <name type="scientific">Patagioenas fasciata monilis</name>
    <dbReference type="NCBI Taxonomy" id="372326"/>
    <lineage>
        <taxon>Eukaryota</taxon>
        <taxon>Metazoa</taxon>
        <taxon>Chordata</taxon>
        <taxon>Craniata</taxon>
        <taxon>Vertebrata</taxon>
        <taxon>Euteleostomi</taxon>
        <taxon>Archelosauria</taxon>
        <taxon>Archosauria</taxon>
        <taxon>Dinosauria</taxon>
        <taxon>Saurischia</taxon>
        <taxon>Theropoda</taxon>
        <taxon>Coelurosauria</taxon>
        <taxon>Aves</taxon>
        <taxon>Neognathae</taxon>
        <taxon>Neoaves</taxon>
        <taxon>Columbimorphae</taxon>
        <taxon>Columbiformes</taxon>
        <taxon>Columbidae</taxon>
        <taxon>Patagioenas</taxon>
    </lineage>
</organism>
<gene>
    <name evidence="3" type="ORF">AV530_015914</name>
</gene>
<name>A0A1V4KJ73_PATFA</name>
<evidence type="ECO:0000313" key="3">
    <source>
        <dbReference type="EMBL" id="OPJ84520.1"/>
    </source>
</evidence>
<sequence>MTSAHISGSKTIQADHFSGYEPWVVGVATGIPSFLALVLAIILAVVCVLQRKNYSWNQTNQHCDGQEEHEYESSPPRPPDDFYMTMMRGTTDIYINEAQDKHHKPDIQTQAKPMRTKQPRKEPSVVESIYENHSPYH</sequence>
<dbReference type="EMBL" id="LSYS01003057">
    <property type="protein sequence ID" value="OPJ84520.1"/>
    <property type="molecule type" value="Genomic_DNA"/>
</dbReference>
<evidence type="ECO:0000256" key="2">
    <source>
        <dbReference type="SAM" id="Phobius"/>
    </source>
</evidence>
<accession>A0A1V4KJ73</accession>
<evidence type="ECO:0000256" key="1">
    <source>
        <dbReference type="SAM" id="MobiDB-lite"/>
    </source>
</evidence>
<comment type="caution">
    <text evidence="3">The sequence shown here is derived from an EMBL/GenBank/DDBJ whole genome shotgun (WGS) entry which is preliminary data.</text>
</comment>
<protein>
    <submittedName>
        <fullName evidence="3">Uncharacterized protein</fullName>
    </submittedName>
</protein>
<reference evidence="3 4" key="1">
    <citation type="submission" date="2016-02" db="EMBL/GenBank/DDBJ databases">
        <title>Band-tailed pigeon sequencing and assembly.</title>
        <authorList>
            <person name="Soares A.E."/>
            <person name="Novak B.J."/>
            <person name="Rice E.S."/>
            <person name="O'Connell B."/>
            <person name="Chang D."/>
            <person name="Weber S."/>
            <person name="Shapiro B."/>
        </authorList>
    </citation>
    <scope>NUCLEOTIDE SEQUENCE [LARGE SCALE GENOMIC DNA]</scope>
    <source>
        <strain evidence="3">BTP2013</strain>
        <tissue evidence="3">Blood</tissue>
    </source>
</reference>
<evidence type="ECO:0000313" key="4">
    <source>
        <dbReference type="Proteomes" id="UP000190648"/>
    </source>
</evidence>
<dbReference type="Proteomes" id="UP000190648">
    <property type="component" value="Unassembled WGS sequence"/>
</dbReference>
<keyword evidence="2" id="KW-0472">Membrane</keyword>
<keyword evidence="2" id="KW-1133">Transmembrane helix</keyword>
<keyword evidence="4" id="KW-1185">Reference proteome</keyword>
<dbReference type="AlphaFoldDB" id="A0A1V4KJ73"/>